<dbReference type="EMBL" id="CM056743">
    <property type="protein sequence ID" value="KAJ8669266.1"/>
    <property type="molecule type" value="Genomic_DNA"/>
</dbReference>
<comment type="caution">
    <text evidence="1">The sequence shown here is derived from an EMBL/GenBank/DDBJ whole genome shotgun (WGS) entry which is preliminary data.</text>
</comment>
<reference evidence="1" key="1">
    <citation type="submission" date="2023-04" db="EMBL/GenBank/DDBJ databases">
        <title>A chromosome-level genome assembly of the parasitoid wasp Eretmocerus hayati.</title>
        <authorList>
            <person name="Zhong Y."/>
            <person name="Liu S."/>
            <person name="Liu Y."/>
        </authorList>
    </citation>
    <scope>NUCLEOTIDE SEQUENCE</scope>
    <source>
        <strain evidence="1">ZJU_SS_LIU_2023</strain>
    </source>
</reference>
<evidence type="ECO:0000313" key="2">
    <source>
        <dbReference type="Proteomes" id="UP001239111"/>
    </source>
</evidence>
<proteinExistence type="predicted"/>
<evidence type="ECO:0000313" key="1">
    <source>
        <dbReference type="EMBL" id="KAJ8669266.1"/>
    </source>
</evidence>
<dbReference type="Proteomes" id="UP001239111">
    <property type="component" value="Chromosome 3"/>
</dbReference>
<organism evidence="1 2">
    <name type="scientific">Eretmocerus hayati</name>
    <dbReference type="NCBI Taxonomy" id="131215"/>
    <lineage>
        <taxon>Eukaryota</taxon>
        <taxon>Metazoa</taxon>
        <taxon>Ecdysozoa</taxon>
        <taxon>Arthropoda</taxon>
        <taxon>Hexapoda</taxon>
        <taxon>Insecta</taxon>
        <taxon>Pterygota</taxon>
        <taxon>Neoptera</taxon>
        <taxon>Endopterygota</taxon>
        <taxon>Hymenoptera</taxon>
        <taxon>Apocrita</taxon>
        <taxon>Proctotrupomorpha</taxon>
        <taxon>Chalcidoidea</taxon>
        <taxon>Aphelinidae</taxon>
        <taxon>Aphelininae</taxon>
        <taxon>Eretmocerus</taxon>
    </lineage>
</organism>
<gene>
    <name evidence="1" type="ORF">QAD02_000525</name>
</gene>
<protein>
    <submittedName>
        <fullName evidence="1">Uncharacterized protein</fullName>
    </submittedName>
</protein>
<name>A0ACC2NF51_9HYME</name>
<keyword evidence="2" id="KW-1185">Reference proteome</keyword>
<accession>A0ACC2NF51</accession>
<sequence length="132" mass="14082">MPTSCAVPGYPPQSKVERRSFFKVPRDDDERQRWATNIGKEGSPEVEEASLGPHGPIEGEIGAGRTTAASAPQKASGQNLQEGKALGQKRATPLRQNAESRRCEETSSDLLQNGVCSQEEGNSIFGAAATEV</sequence>